<sequence>MLHTQKIKIKKGVISVDATSCSPTDEAPLNVSSYNSEGEEIIFIKHIENYVKETFLNHKTTLTTKSDFFTRKMLVRSLIANKVNENCKLNPDKIERFILKYDEHIEKG</sequence>
<dbReference type="EMBL" id="JBHULM010000011">
    <property type="protein sequence ID" value="MFD2543531.1"/>
    <property type="molecule type" value="Genomic_DNA"/>
</dbReference>
<protein>
    <submittedName>
        <fullName evidence="1">Uncharacterized protein</fullName>
    </submittedName>
</protein>
<proteinExistence type="predicted"/>
<evidence type="ECO:0000313" key="1">
    <source>
        <dbReference type="EMBL" id="MFD2543531.1"/>
    </source>
</evidence>
<evidence type="ECO:0000313" key="2">
    <source>
        <dbReference type="Proteomes" id="UP001597467"/>
    </source>
</evidence>
<dbReference type="Proteomes" id="UP001597467">
    <property type="component" value="Unassembled WGS sequence"/>
</dbReference>
<organism evidence="1 2">
    <name type="scientific">Lacinutrix gracilariae</name>
    <dbReference type="NCBI Taxonomy" id="1747198"/>
    <lineage>
        <taxon>Bacteria</taxon>
        <taxon>Pseudomonadati</taxon>
        <taxon>Bacteroidota</taxon>
        <taxon>Flavobacteriia</taxon>
        <taxon>Flavobacteriales</taxon>
        <taxon>Flavobacteriaceae</taxon>
        <taxon>Lacinutrix</taxon>
    </lineage>
</organism>
<gene>
    <name evidence="1" type="ORF">ACFSSB_14460</name>
</gene>
<dbReference type="RefSeq" id="WP_379905500.1">
    <property type="nucleotide sequence ID" value="NZ_JBHULM010000011.1"/>
</dbReference>
<keyword evidence="2" id="KW-1185">Reference proteome</keyword>
<reference evidence="2" key="1">
    <citation type="journal article" date="2019" name="Int. J. Syst. Evol. Microbiol.">
        <title>The Global Catalogue of Microorganisms (GCM) 10K type strain sequencing project: providing services to taxonomists for standard genome sequencing and annotation.</title>
        <authorList>
            <consortium name="The Broad Institute Genomics Platform"/>
            <consortium name="The Broad Institute Genome Sequencing Center for Infectious Disease"/>
            <person name="Wu L."/>
            <person name="Ma J."/>
        </authorList>
    </citation>
    <scope>NUCLEOTIDE SEQUENCE [LARGE SCALE GENOMIC DNA]</scope>
    <source>
        <strain evidence="2">KCTC 42808</strain>
    </source>
</reference>
<name>A0ABW5K720_9FLAO</name>
<accession>A0ABW5K720</accession>
<comment type="caution">
    <text evidence="1">The sequence shown here is derived from an EMBL/GenBank/DDBJ whole genome shotgun (WGS) entry which is preliminary data.</text>
</comment>